<accession>A0A223LFY5</accession>
<organism evidence="1 2">
    <name type="scientific">Pseudoalteromonas phage J2-1</name>
    <dbReference type="NCBI Taxonomy" id="2023998"/>
    <lineage>
        <taxon>Viruses</taxon>
        <taxon>Duplodnaviria</taxon>
        <taxon>Heunggongvirae</taxon>
        <taxon>Uroviricota</taxon>
        <taxon>Caudoviricetes</taxon>
        <taxon>Qingdaovirus</taxon>
        <taxon>Qingdaovirus J21</taxon>
    </lineage>
</organism>
<reference evidence="1 2" key="1">
    <citation type="submission" date="2017-06" db="EMBL/GenBank/DDBJ databases">
        <title>A Novel Lytic Pseudoalteromonas phage Isolated from Qingdao coast of China.</title>
        <authorList>
            <person name="Li H."/>
        </authorList>
    </citation>
    <scope>NUCLEOTIDE SEQUENCE [LARGE SCALE GENOMIC DNA]</scope>
</reference>
<evidence type="ECO:0000313" key="1">
    <source>
        <dbReference type="EMBL" id="ASU03337.1"/>
    </source>
</evidence>
<proteinExistence type="predicted"/>
<evidence type="ECO:0000313" key="2">
    <source>
        <dbReference type="Proteomes" id="UP000222256"/>
    </source>
</evidence>
<name>A0A223LFY5_9CAUD</name>
<dbReference type="RefSeq" id="YP_009791478.1">
    <property type="nucleotide sequence ID" value="NC_047839.1"/>
</dbReference>
<keyword evidence="2" id="KW-1185">Reference proteome</keyword>
<dbReference type="KEGG" id="vg:54981660"/>
<dbReference type="Proteomes" id="UP000222256">
    <property type="component" value="Segment"/>
</dbReference>
<sequence>MKLSDFDQSITLAKNNEDTYISAVRWGKLWRFYVKHGAMVNGDQVGLPFDSKQAILNNAYNYILKESGFDFKESDLLPIVPKLTTVELTQDQKVAINTAISLIGGSESDHADQCYFYLKQIAENF</sequence>
<dbReference type="GeneID" id="54981660"/>
<protein>
    <submittedName>
        <fullName evidence="1">Uncharacterized protein</fullName>
    </submittedName>
</protein>
<dbReference type="EMBL" id="MF370964">
    <property type="protein sequence ID" value="ASU03337.1"/>
    <property type="molecule type" value="Genomic_DNA"/>
</dbReference>